<dbReference type="Proteomes" id="UP000822688">
    <property type="component" value="Chromosome V"/>
</dbReference>
<evidence type="ECO:0000313" key="3">
    <source>
        <dbReference type="Proteomes" id="UP000822688"/>
    </source>
</evidence>
<proteinExistence type="predicted"/>
<keyword evidence="1" id="KW-0732">Signal</keyword>
<feature type="signal peptide" evidence="1">
    <location>
        <begin position="1"/>
        <end position="20"/>
    </location>
</feature>
<organism evidence="2 3">
    <name type="scientific">Ceratodon purpureus</name>
    <name type="common">Fire moss</name>
    <name type="synonym">Dicranum purpureum</name>
    <dbReference type="NCBI Taxonomy" id="3225"/>
    <lineage>
        <taxon>Eukaryota</taxon>
        <taxon>Viridiplantae</taxon>
        <taxon>Streptophyta</taxon>
        <taxon>Embryophyta</taxon>
        <taxon>Bryophyta</taxon>
        <taxon>Bryophytina</taxon>
        <taxon>Bryopsida</taxon>
        <taxon>Dicranidae</taxon>
        <taxon>Pseudoditrichales</taxon>
        <taxon>Ditrichaceae</taxon>
        <taxon>Ceratodon</taxon>
    </lineage>
</organism>
<evidence type="ECO:0000256" key="1">
    <source>
        <dbReference type="SAM" id="SignalP"/>
    </source>
</evidence>
<name>A0A8T0HNV9_CERPU</name>
<feature type="chain" id="PRO_5035746284" description="Secreted protein" evidence="1">
    <location>
        <begin position="21"/>
        <end position="54"/>
    </location>
</feature>
<keyword evidence="3" id="KW-1185">Reference proteome</keyword>
<evidence type="ECO:0000313" key="2">
    <source>
        <dbReference type="EMBL" id="KAG0572487.1"/>
    </source>
</evidence>
<reference evidence="2" key="1">
    <citation type="submission" date="2020-06" db="EMBL/GenBank/DDBJ databases">
        <title>WGS assembly of Ceratodon purpureus strain R40.</title>
        <authorList>
            <person name="Carey S.B."/>
            <person name="Jenkins J."/>
            <person name="Shu S."/>
            <person name="Lovell J.T."/>
            <person name="Sreedasyam A."/>
            <person name="Maumus F."/>
            <person name="Tiley G.P."/>
            <person name="Fernandez-Pozo N."/>
            <person name="Barry K."/>
            <person name="Chen C."/>
            <person name="Wang M."/>
            <person name="Lipzen A."/>
            <person name="Daum C."/>
            <person name="Saski C.A."/>
            <person name="Payton A.C."/>
            <person name="Mcbreen J.C."/>
            <person name="Conrad R.E."/>
            <person name="Kollar L.M."/>
            <person name="Olsson S."/>
            <person name="Huttunen S."/>
            <person name="Landis J.B."/>
            <person name="Wickett N.J."/>
            <person name="Johnson M.G."/>
            <person name="Rensing S.A."/>
            <person name="Grimwood J."/>
            <person name="Schmutz J."/>
            <person name="Mcdaniel S.F."/>
        </authorList>
    </citation>
    <scope>NUCLEOTIDE SEQUENCE</scope>
    <source>
        <strain evidence="2">R40</strain>
    </source>
</reference>
<dbReference type="AlphaFoldDB" id="A0A8T0HNV9"/>
<dbReference type="EMBL" id="CM026426">
    <property type="protein sequence ID" value="KAG0572487.1"/>
    <property type="molecule type" value="Genomic_DNA"/>
</dbReference>
<comment type="caution">
    <text evidence="2">The sequence shown here is derived from an EMBL/GenBank/DDBJ whole genome shotgun (WGS) entry which is preliminary data.</text>
</comment>
<accession>A0A8T0HNV9</accession>
<gene>
    <name evidence="2" type="ORF">KC19_VG099300</name>
</gene>
<protein>
    <recommendedName>
        <fullName evidence="4">Secreted protein</fullName>
    </recommendedName>
</protein>
<evidence type="ECO:0008006" key="4">
    <source>
        <dbReference type="Google" id="ProtNLM"/>
    </source>
</evidence>
<sequence length="54" mass="5866">MVCMVVIYLLLIRFASYAQSSTVRDTHPIVRSSIGTVRVAGVRAASFGSRHTAL</sequence>